<organism evidence="2 3">
    <name type="scientific">Chitinophaga pinensis (strain ATCC 43595 / DSM 2588 / LMG 13176 / NBRC 15968 / NCIMB 11800 / UQM 2034)</name>
    <dbReference type="NCBI Taxonomy" id="485918"/>
    <lineage>
        <taxon>Bacteria</taxon>
        <taxon>Pseudomonadati</taxon>
        <taxon>Bacteroidota</taxon>
        <taxon>Chitinophagia</taxon>
        <taxon>Chitinophagales</taxon>
        <taxon>Chitinophagaceae</taxon>
        <taxon>Chitinophaga</taxon>
    </lineage>
</organism>
<dbReference type="OrthoDB" id="743778at2"/>
<accession>A0A979G783</accession>
<gene>
    <name evidence="2" type="ordered locus">Cpin_4639</name>
</gene>
<reference evidence="2 3" key="2">
    <citation type="journal article" date="2010" name="Stand. Genomic Sci.">
        <title>Complete genome sequence of Chitinophaga pinensis type strain (UQM 2034).</title>
        <authorList>
            <person name="Glavina Del Rio T."/>
            <person name="Abt B."/>
            <person name="Spring S."/>
            <person name="Lapidus A."/>
            <person name="Nolan M."/>
            <person name="Tice H."/>
            <person name="Copeland A."/>
            <person name="Cheng J.F."/>
            <person name="Chen F."/>
            <person name="Bruce D."/>
            <person name="Goodwin L."/>
            <person name="Pitluck S."/>
            <person name="Ivanova N."/>
            <person name="Mavromatis K."/>
            <person name="Mikhailova N."/>
            <person name="Pati A."/>
            <person name="Chen A."/>
            <person name="Palaniappan K."/>
            <person name="Land M."/>
            <person name="Hauser L."/>
            <person name="Chang Y.J."/>
            <person name="Jeffries C.D."/>
            <person name="Chain P."/>
            <person name="Saunders E."/>
            <person name="Detter J.C."/>
            <person name="Brettin T."/>
            <person name="Rohde M."/>
            <person name="Goker M."/>
            <person name="Bristow J."/>
            <person name="Eisen J.A."/>
            <person name="Markowitz V."/>
            <person name="Hugenholtz P."/>
            <person name="Kyrpides N.C."/>
            <person name="Klenk H.P."/>
            <person name="Lucas S."/>
        </authorList>
    </citation>
    <scope>NUCLEOTIDE SEQUENCE [LARGE SCALE GENOMIC DNA]</scope>
    <source>
        <strain evidence="3">ATCC 43595 / DSM 2588 / LMG 13176 / NBRC 15968 / NCIMB 11800 / UQM 2034</strain>
    </source>
</reference>
<reference evidence="3" key="1">
    <citation type="submission" date="2009-08" db="EMBL/GenBank/DDBJ databases">
        <title>The complete genome of Chitinophaga pinensis DSM 2588.</title>
        <authorList>
            <consortium name="US DOE Joint Genome Institute (JGI-PGF)"/>
            <person name="Lucas S."/>
            <person name="Copeland A."/>
            <person name="Lapidus A."/>
            <person name="Glavina del Rio T."/>
            <person name="Dalin E."/>
            <person name="Tice H."/>
            <person name="Bruce D."/>
            <person name="Goodwin L."/>
            <person name="Pitluck S."/>
            <person name="Kyrpides N."/>
            <person name="Mavromatis K."/>
            <person name="Ivanova N."/>
            <person name="Mikhailova N."/>
            <person name="Sims D."/>
            <person name="Meinche L."/>
            <person name="Brettin T."/>
            <person name="Detter J.C."/>
            <person name="Han C."/>
            <person name="Larimer F."/>
            <person name="Land M."/>
            <person name="Hauser L."/>
            <person name="Markowitz V."/>
            <person name="Cheng J.-F."/>
            <person name="Hugenholtz P."/>
            <person name="Woyke T."/>
            <person name="Wu D."/>
            <person name="Spring S."/>
            <person name="Klenk H.-P."/>
            <person name="Eisen J.A."/>
        </authorList>
    </citation>
    <scope>NUCLEOTIDE SEQUENCE [LARGE SCALE GENOMIC DNA]</scope>
    <source>
        <strain evidence="3">ATCC 43595 / DSM 2588 / LMG 13176 / NBRC 15968 / NCIMB 11800 / UQM 2034</strain>
    </source>
</reference>
<protein>
    <submittedName>
        <fullName evidence="2">Uncharacterized protein</fullName>
    </submittedName>
</protein>
<feature type="chain" id="PRO_5036735851" evidence="1">
    <location>
        <begin position="26"/>
        <end position="324"/>
    </location>
</feature>
<name>A0A979G783_CHIPD</name>
<dbReference type="RefSeq" id="WP_012792248.1">
    <property type="nucleotide sequence ID" value="NC_013132.1"/>
</dbReference>
<feature type="signal peptide" evidence="1">
    <location>
        <begin position="1"/>
        <end position="25"/>
    </location>
</feature>
<dbReference type="Proteomes" id="UP000002215">
    <property type="component" value="Chromosome"/>
</dbReference>
<dbReference type="KEGG" id="cpi:Cpin_4639"/>
<proteinExistence type="predicted"/>
<dbReference type="AlphaFoldDB" id="A0A979G783"/>
<evidence type="ECO:0000256" key="1">
    <source>
        <dbReference type="SAM" id="SignalP"/>
    </source>
</evidence>
<keyword evidence="1" id="KW-0732">Signal</keyword>
<dbReference type="EMBL" id="CP001699">
    <property type="protein sequence ID" value="ACU62080.1"/>
    <property type="molecule type" value="Genomic_DNA"/>
</dbReference>
<evidence type="ECO:0000313" key="2">
    <source>
        <dbReference type="EMBL" id="ACU62080.1"/>
    </source>
</evidence>
<sequence>MKKLLRLIGVSLSIVGFLNVKTATAQYSGTITVNGDIDKYYVVTFIDGASSSNLATELEIGRSNVHQDSSWRGALIAKFRYHVNNWGSGAEFIDADIREANSRVPAYGSFIAGWADASFNNGSANMVVWMRGKTTYKYYSNYITAPVVYDGVQNPVSYTPVAGGTTFGVKSAVDNSVNMYGMTYGNTAYFNGVGTNYFGGSLGIGTRATGQYKLAVNGDFKSKRVKVEQANWADFVFEPEYQLPSLAEVETYIKANKHLPDVPSAKEVTKEGVDLGEMNKILLQKIEELTLHLIEQEKRSAMQDDCIRSMREEIKKLKSSIDNH</sequence>
<evidence type="ECO:0000313" key="3">
    <source>
        <dbReference type="Proteomes" id="UP000002215"/>
    </source>
</evidence>